<comment type="caution">
    <text evidence="2">The sequence shown here is derived from an EMBL/GenBank/DDBJ whole genome shotgun (WGS) entry which is preliminary data.</text>
</comment>
<reference evidence="2 3" key="1">
    <citation type="submission" date="2016-11" db="EMBL/GenBank/DDBJ databases">
        <title>The macronuclear genome of Stentor coeruleus: a giant cell with tiny introns.</title>
        <authorList>
            <person name="Slabodnick M."/>
            <person name="Ruby J.G."/>
            <person name="Reiff S.B."/>
            <person name="Swart E.C."/>
            <person name="Gosai S."/>
            <person name="Prabakaran S."/>
            <person name="Witkowska E."/>
            <person name="Larue G.E."/>
            <person name="Fisher S."/>
            <person name="Freeman R.M."/>
            <person name="Gunawardena J."/>
            <person name="Chu W."/>
            <person name="Stover N.A."/>
            <person name="Gregory B.D."/>
            <person name="Nowacki M."/>
            <person name="Derisi J."/>
            <person name="Roy S.W."/>
            <person name="Marshall W.F."/>
            <person name="Sood P."/>
        </authorList>
    </citation>
    <scope>NUCLEOTIDE SEQUENCE [LARGE SCALE GENOMIC DNA]</scope>
    <source>
        <strain evidence="2">WM001</strain>
    </source>
</reference>
<keyword evidence="1" id="KW-0175">Coiled coil</keyword>
<evidence type="ECO:0000313" key="2">
    <source>
        <dbReference type="EMBL" id="OMJ68110.1"/>
    </source>
</evidence>
<keyword evidence="3" id="KW-1185">Reference proteome</keyword>
<sequence>MTLIISKVIHEQSLKSHESDQENSNDLSDEISNDPNIEQFLKQIKELKSLCKTQEEALLAFHQSMEATKEENDKLLIVLNEFENEKKGLSDFFIVSEIKSSIGFDCNSPASPVNPRSIDSPMFSSTIEGFEFEKQQNSKSYNEIHLKMHKCNLEPVEIFIFKSHISGLSI</sequence>
<dbReference type="EMBL" id="MPUH01001383">
    <property type="protein sequence ID" value="OMJ68110.1"/>
    <property type="molecule type" value="Genomic_DNA"/>
</dbReference>
<dbReference type="AlphaFoldDB" id="A0A1R2AUN2"/>
<evidence type="ECO:0000313" key="3">
    <source>
        <dbReference type="Proteomes" id="UP000187209"/>
    </source>
</evidence>
<name>A0A1R2AUN2_9CILI</name>
<organism evidence="2 3">
    <name type="scientific">Stentor coeruleus</name>
    <dbReference type="NCBI Taxonomy" id="5963"/>
    <lineage>
        <taxon>Eukaryota</taxon>
        <taxon>Sar</taxon>
        <taxon>Alveolata</taxon>
        <taxon>Ciliophora</taxon>
        <taxon>Postciliodesmatophora</taxon>
        <taxon>Heterotrichea</taxon>
        <taxon>Heterotrichida</taxon>
        <taxon>Stentoridae</taxon>
        <taxon>Stentor</taxon>
    </lineage>
</organism>
<dbReference type="Proteomes" id="UP000187209">
    <property type="component" value="Unassembled WGS sequence"/>
</dbReference>
<proteinExistence type="predicted"/>
<accession>A0A1R2AUN2</accession>
<evidence type="ECO:0000256" key="1">
    <source>
        <dbReference type="SAM" id="Coils"/>
    </source>
</evidence>
<feature type="coiled-coil region" evidence="1">
    <location>
        <begin position="37"/>
        <end position="85"/>
    </location>
</feature>
<gene>
    <name evidence="2" type="ORF">SteCoe_34531</name>
</gene>
<protein>
    <submittedName>
        <fullName evidence="2">Uncharacterized protein</fullName>
    </submittedName>
</protein>